<dbReference type="InterPro" id="IPR007310">
    <property type="entry name" value="Aerobactin_biosyn_IucA/IucC_N"/>
</dbReference>
<reference evidence="6 7" key="1">
    <citation type="journal article" date="2019" name="Int. J. Syst. Evol. Microbiol.">
        <title>The Global Catalogue of Microorganisms (GCM) 10K type strain sequencing project: providing services to taxonomists for standard genome sequencing and annotation.</title>
        <authorList>
            <consortium name="The Broad Institute Genomics Platform"/>
            <consortium name="The Broad Institute Genome Sequencing Center for Infectious Disease"/>
            <person name="Wu L."/>
            <person name="Ma J."/>
        </authorList>
    </citation>
    <scope>NUCLEOTIDE SEQUENCE [LARGE SCALE GENOMIC DNA]</scope>
    <source>
        <strain evidence="6 7">JCM 9383</strain>
    </source>
</reference>
<dbReference type="RefSeq" id="WP_344677651.1">
    <property type="nucleotide sequence ID" value="NZ_BAAAUX010000002.1"/>
</dbReference>
<comment type="similarity">
    <text evidence="2">Belongs to the IucA/IucC family.</text>
</comment>
<evidence type="ECO:0000259" key="4">
    <source>
        <dbReference type="Pfam" id="PF04183"/>
    </source>
</evidence>
<keyword evidence="6" id="KW-0436">Ligase</keyword>
<evidence type="ECO:0000313" key="6">
    <source>
        <dbReference type="EMBL" id="GAA2775589.1"/>
    </source>
</evidence>
<dbReference type="InterPro" id="IPR037455">
    <property type="entry name" value="LucA/IucC-like"/>
</dbReference>
<comment type="pathway">
    <text evidence="1">Siderophore biosynthesis.</text>
</comment>
<feature type="domain" description="Aerobactin siderophore biosynthesis IucA/IucC-like C-terminal" evidence="5">
    <location>
        <begin position="404"/>
        <end position="557"/>
    </location>
</feature>
<dbReference type="Gene3D" id="1.10.510.40">
    <property type="match status" value="1"/>
</dbReference>
<dbReference type="EMBL" id="BAAAUX010000002">
    <property type="protein sequence ID" value="GAA2775589.1"/>
    <property type="molecule type" value="Genomic_DNA"/>
</dbReference>
<accession>A0ABN3V3C9</accession>
<keyword evidence="7" id="KW-1185">Reference proteome</keyword>
<dbReference type="Gene3D" id="6.10.250.3370">
    <property type="match status" value="1"/>
</dbReference>
<evidence type="ECO:0000256" key="2">
    <source>
        <dbReference type="ARBA" id="ARBA00007832"/>
    </source>
</evidence>
<dbReference type="GO" id="GO:0016874">
    <property type="term" value="F:ligase activity"/>
    <property type="evidence" value="ECO:0007669"/>
    <property type="project" value="UniProtKB-KW"/>
</dbReference>
<feature type="domain" description="Aerobactin siderophore biosynthesis IucA/IucC N-terminal" evidence="4">
    <location>
        <begin position="166"/>
        <end position="376"/>
    </location>
</feature>
<evidence type="ECO:0000256" key="1">
    <source>
        <dbReference type="ARBA" id="ARBA00004924"/>
    </source>
</evidence>
<name>A0ABN3V3C9_9PSEU</name>
<organism evidence="6 7">
    <name type="scientific">Saccharopolyspora taberi</name>
    <dbReference type="NCBI Taxonomy" id="60895"/>
    <lineage>
        <taxon>Bacteria</taxon>
        <taxon>Bacillati</taxon>
        <taxon>Actinomycetota</taxon>
        <taxon>Actinomycetes</taxon>
        <taxon>Pseudonocardiales</taxon>
        <taxon>Pseudonocardiaceae</taxon>
        <taxon>Saccharopolyspora</taxon>
    </lineage>
</organism>
<dbReference type="InterPro" id="IPR022770">
    <property type="entry name" value="IucA/IucC-like_C"/>
</dbReference>
<evidence type="ECO:0000313" key="7">
    <source>
        <dbReference type="Proteomes" id="UP001500979"/>
    </source>
</evidence>
<feature type="compositionally biased region" description="Low complexity" evidence="3">
    <location>
        <begin position="15"/>
        <end position="36"/>
    </location>
</feature>
<sequence>MKEVLAPSPGSTAPGSTAPRSAATGSAATGSGAPKPAAERVADRRLLNAYLRETGVGDPRVEGDRFRIDLPATGRALTGELTYWSVTGHHDYCDELWLCEGGTATPCGHRELVAALLAELDSTDEASPRRQRLAEQIDNSVRRTTRYLEHVPEPCPSAPRDLTRYAEHSLLTGHPFHPTPKSAEGFSDDDLTAYAPELGASFVLHHLAVAPDLLVEQRVAPGEWTPDDVPGHDGFAVLPVHPWQASYLSRQPAVQELIEAGSLVPLGPGGRTVYPTSSVRTVCDPGFETAWKLPLHVRITNFVRNNPVEHLRRAADASRLVAELRRNWIHEGFEVLLETGFRTIDHPELAADIAVLYRENPFHTGQAAPQVVAGLLEDRPGAGPGLVGHVRTAVGRLTAAGVAEWLRRYLSVSLLPVLALWRQDGLSLEAHVQNSLVHLENGWPTRFYVRDMEGTVASRERLCRNGMVDLVGAASPALYDDAEAWMRFKYYVVTNHLGHLVHVLGRHGEADESALWGVVAAVLRDALPDRYVCDLLAAPDLPAKANLISRFAERGETPVYLTIPNPMREETP</sequence>
<gene>
    <name evidence="6" type="primary">sbnE</name>
    <name evidence="6" type="ORF">GCM10010470_04780</name>
</gene>
<dbReference type="Pfam" id="PF04183">
    <property type="entry name" value="IucA_IucC"/>
    <property type="match status" value="1"/>
</dbReference>
<comment type="caution">
    <text evidence="6">The sequence shown here is derived from an EMBL/GenBank/DDBJ whole genome shotgun (WGS) entry which is preliminary data.</text>
</comment>
<proteinExistence type="inferred from homology"/>
<feature type="region of interest" description="Disordered" evidence="3">
    <location>
        <begin position="1"/>
        <end position="38"/>
    </location>
</feature>
<dbReference type="PANTHER" id="PTHR34384:SF5">
    <property type="entry name" value="L-2,3-DIAMINOPROPANOATE--CITRATE LIGASE"/>
    <property type="match status" value="1"/>
</dbReference>
<evidence type="ECO:0000256" key="3">
    <source>
        <dbReference type="SAM" id="MobiDB-lite"/>
    </source>
</evidence>
<dbReference type="PANTHER" id="PTHR34384">
    <property type="entry name" value="L-2,3-DIAMINOPROPANOATE--CITRATE LIGASE"/>
    <property type="match status" value="1"/>
</dbReference>
<dbReference type="Pfam" id="PF06276">
    <property type="entry name" value="FhuF"/>
    <property type="match status" value="1"/>
</dbReference>
<evidence type="ECO:0000259" key="5">
    <source>
        <dbReference type="Pfam" id="PF06276"/>
    </source>
</evidence>
<dbReference type="Proteomes" id="UP001500979">
    <property type="component" value="Unassembled WGS sequence"/>
</dbReference>
<protein>
    <submittedName>
        <fullName evidence="6">L-2,3-diaminopropanoate--citrate ligase SbnE</fullName>
    </submittedName>
</protein>